<evidence type="ECO:0000313" key="2">
    <source>
        <dbReference type="Proteomes" id="UP000187404"/>
    </source>
</evidence>
<gene>
    <name evidence="1" type="ORF">BHK98_10830</name>
</gene>
<dbReference type="STRING" id="1261640.BHK98_10830"/>
<keyword evidence="2" id="KW-1185">Reference proteome</keyword>
<dbReference type="Proteomes" id="UP000187404">
    <property type="component" value="Unassembled WGS sequence"/>
</dbReference>
<proteinExistence type="predicted"/>
<dbReference type="AlphaFoldDB" id="A0A1Q9JK46"/>
<comment type="caution">
    <text evidence="1">The sequence shown here is derived from an EMBL/GenBank/DDBJ whole genome shotgun (WGS) entry which is preliminary data.</text>
</comment>
<dbReference type="Gene3D" id="3.40.50.720">
    <property type="entry name" value="NAD(P)-binding Rossmann-like Domain"/>
    <property type="match status" value="1"/>
</dbReference>
<reference evidence="1 2" key="1">
    <citation type="journal article" date="2016" name="Appl. Environ. Microbiol.">
        <title>Function and Phylogeny of Bacterial Butyryl Coenzyme A:Acetate Transferases and Their Diversity in the Proximal Colon of Swine.</title>
        <authorList>
            <person name="Trachsel J."/>
            <person name="Bayles D.O."/>
            <person name="Looft T."/>
            <person name="Levine U.Y."/>
            <person name="Allen H.K."/>
        </authorList>
    </citation>
    <scope>NUCLEOTIDE SEQUENCE [LARGE SCALE GENOMIC DNA]</scope>
    <source>
        <strain evidence="1 2">68-3-10</strain>
    </source>
</reference>
<organism evidence="1 2">
    <name type="scientific">Hornefia porci</name>
    <dbReference type="NCBI Taxonomy" id="2652292"/>
    <lineage>
        <taxon>Bacteria</taxon>
        <taxon>Bacillati</taxon>
        <taxon>Bacillota</taxon>
        <taxon>Clostridia</taxon>
        <taxon>Peptostreptococcales</taxon>
        <taxon>Anaerovoracaceae</taxon>
        <taxon>Hornefia</taxon>
    </lineage>
</organism>
<dbReference type="OrthoDB" id="1704578at2"/>
<dbReference type="SUPFAM" id="SSF51735">
    <property type="entry name" value="NAD(P)-binding Rossmann-fold domains"/>
    <property type="match status" value="1"/>
</dbReference>
<accession>A0A1Q9JK46</accession>
<sequence>MRKISEILGEQGLDAGAVSGLDPRRGKKKLRLNIIALGDVGTTMLIGLRLLGGDVLESIGICDLNEANLARLEMEMNQIRYPGPEEARTAEETAEGIRASEEHAESGAAAYPTLPPVRVVPQERVCDCDVLVFCASRGVPAIGAEGDVRMAQLEANRTLVRHYGAMAGEVDFSGLVAVVSDPVDPLAKVFVRSSGLDARQFRGYGLGVMNARAAYYAERDDRFSAYLTEGRAFGPHGQDLVIANSIEHYDDGLSRELTDLTVNANQIVRRMGYKPYIAPALSSAAISILLTLRGQWHYSSLWFGNRDGDGAFLGIRNRLTGRGNEFEDLAVEDVLYERIRSAYMHLRELE</sequence>
<dbReference type="RefSeq" id="WP_075714217.1">
    <property type="nucleotide sequence ID" value="NZ_MJIE01000001.1"/>
</dbReference>
<dbReference type="InterPro" id="IPR036291">
    <property type="entry name" value="NAD(P)-bd_dom_sf"/>
</dbReference>
<protein>
    <submittedName>
        <fullName evidence="1">Lactate dehydrogenase</fullName>
    </submittedName>
</protein>
<name>A0A1Q9JK46_9FIRM</name>
<dbReference type="EMBL" id="MJIE01000001">
    <property type="protein sequence ID" value="OLR56515.1"/>
    <property type="molecule type" value="Genomic_DNA"/>
</dbReference>
<evidence type="ECO:0000313" key="1">
    <source>
        <dbReference type="EMBL" id="OLR56515.1"/>
    </source>
</evidence>